<evidence type="ECO:0000256" key="6">
    <source>
        <dbReference type="ARBA" id="ARBA00022805"/>
    </source>
</evidence>
<protein>
    <recommendedName>
        <fullName evidence="9">digalactosyldiacylglycerol synthase</fullName>
        <ecNumber evidence="9">2.4.1.241</ecNumber>
    </recommendedName>
</protein>
<evidence type="ECO:0000256" key="8">
    <source>
        <dbReference type="ARBA" id="ARBA00024013"/>
    </source>
</evidence>
<dbReference type="SUPFAM" id="SSF53756">
    <property type="entry name" value="UDP-Glycosyltransferase/glycogen phosphorylase"/>
    <property type="match status" value="1"/>
</dbReference>
<sequence length="812" mass="90831">MARRGGGGDSAGVVAADAAPAVRAMSFISNSLSQVQRSAESDMELIRHRFQSLKQLSNSLDKDTLTGSASSSSSSSQPLKAAISSQDFDFLKNLKPNLSNLRRSWSDPDFLKPRDGGTGWDLSLGKSLMNTKGSETGLVDFFSRKDLGSTRKVAGERRFVVKQGVRRKKASRRQKLSVNEWEPLRRVKESVKDSLRDLESTAATSKTPSEFFENVQKTEFFENVKRNLDEFGQDVPPLDLPELLENLVRESEPLLDQLGFRKDVSEKVCGILRSCKRNFGQQSLTTTVNKIPDAGQDAEDLDLRLASVVRSTGYSHKGGIWSDHHESSRVSSEDHHRNIAIVTTASLPWMTGTAINPLFRAAYLAKLGKQNVTLLVPWLCKRDQEEVYPDHMTFETPAEQETFVRNWLEDRTGFKADFKIAFYPGKFSSVKRSILAAGDISQFIPDREADVAVLEEPEHLTWYYHGRRWTDKFQHVVGVVHTNYLEYVKQEKNGKLQAFLLEHVNNWMVRVYCSKVLRLSAATQVLPKSSVCNVHGVSPKFLAVGKRVASEGKEGKPVFSKGAYYLGKMIWAKGYRELVDLLVQNKDELEGLNLDVYGSGQDSHEVVSAAEKHGLAMNFHQGRDHADNSLHGYKVFINPSRSDVVCTTTAEALAMGKIVICADHPSNDFFRTFPNCLTYQTPEEFVEKVKLAMLSEPVPLSPELQHLLSWEAATERFIECAELEKLPPCGPRRIQTNKTTLPGETTKHTTVTSSPSMPMLSDVVDNGLAFTHYCLSGIEAVRWVLGAHPKTMHIDAQHCKDLGLPPRPIYGW</sequence>
<keyword evidence="5" id="KW-0808">Transferase</keyword>
<evidence type="ECO:0000256" key="7">
    <source>
        <dbReference type="ARBA" id="ARBA00023136"/>
    </source>
</evidence>
<evidence type="ECO:0000256" key="10">
    <source>
        <dbReference type="ARBA" id="ARBA00048651"/>
    </source>
</evidence>
<keyword evidence="13" id="KW-1185">Reference proteome</keyword>
<comment type="similarity">
    <text evidence="1">Belongs to the glycosyltransferase group 1 family. Glycosyltransferase 4 subfamily.</text>
</comment>
<dbReference type="CDD" id="cd01635">
    <property type="entry name" value="Glycosyltransferase_GTB-type"/>
    <property type="match status" value="1"/>
</dbReference>
<evidence type="ECO:0000256" key="2">
    <source>
        <dbReference type="ARBA" id="ARBA00022528"/>
    </source>
</evidence>
<dbReference type="EC" id="2.4.1.241" evidence="9"/>
<dbReference type="InterPro" id="IPR044525">
    <property type="entry name" value="DGDG1/2"/>
</dbReference>
<dbReference type="EMBL" id="OZ020103">
    <property type="protein sequence ID" value="CAK9277249.1"/>
    <property type="molecule type" value="Genomic_DNA"/>
</dbReference>
<evidence type="ECO:0000313" key="12">
    <source>
        <dbReference type="EMBL" id="CAK9277249.1"/>
    </source>
</evidence>
<comment type="subcellular location">
    <subcellularLocation>
        <location evidence="8">Plastid</location>
        <location evidence="8">Chloroplast outer membrane</location>
    </subcellularLocation>
</comment>
<evidence type="ECO:0000256" key="5">
    <source>
        <dbReference type="ARBA" id="ARBA00022679"/>
    </source>
</evidence>
<name>A0ABP0XDQ1_9BRYO</name>
<evidence type="ECO:0000256" key="3">
    <source>
        <dbReference type="ARBA" id="ARBA00022640"/>
    </source>
</evidence>
<keyword evidence="7" id="KW-0472">Membrane</keyword>
<gene>
    <name evidence="12" type="ORF">CSSPJE1EN1_LOCUS22727</name>
</gene>
<dbReference type="InterPro" id="IPR001296">
    <property type="entry name" value="Glyco_trans_1"/>
</dbReference>
<comment type="catalytic activity">
    <reaction evidence="10">
        <text>a 1,2-diacyl-3-O-(beta-D-galactosyl)-sn-glycerol + UDP-alpha-D-galactose = a 1,2-diacyl-3-O-[alpha-D-galactosyl-(1-&gt;6)-beta-D-galactosyl]-sn-glycerol + UDP + H(+)</text>
        <dbReference type="Rhea" id="RHEA:10520"/>
        <dbReference type="ChEBI" id="CHEBI:15378"/>
        <dbReference type="ChEBI" id="CHEBI:17615"/>
        <dbReference type="ChEBI" id="CHEBI:28396"/>
        <dbReference type="ChEBI" id="CHEBI:58223"/>
        <dbReference type="ChEBI" id="CHEBI:66914"/>
        <dbReference type="EC" id="2.4.1.241"/>
    </reaction>
</comment>
<feature type="domain" description="Glycosyl transferase family 1" evidence="11">
    <location>
        <begin position="561"/>
        <end position="667"/>
    </location>
</feature>
<dbReference type="PANTHER" id="PTHR46132">
    <property type="entry name" value="DIGALACTOSYLDIACYLGLYCEROL SYNTHASE 2, CHLOROPLASTIC"/>
    <property type="match status" value="1"/>
</dbReference>
<dbReference type="PANTHER" id="PTHR46132:SF1">
    <property type="entry name" value="DIGALACTOSYLDIACYLGLYCEROL SYNTHASE 2, CHLOROPLASTIC"/>
    <property type="match status" value="1"/>
</dbReference>
<reference evidence="12" key="1">
    <citation type="submission" date="2024-02" db="EMBL/GenBank/DDBJ databases">
        <authorList>
            <consortium name="ELIXIR-Norway"/>
            <consortium name="Elixir Norway"/>
        </authorList>
    </citation>
    <scope>NUCLEOTIDE SEQUENCE</scope>
</reference>
<dbReference type="Pfam" id="PF00534">
    <property type="entry name" value="Glycos_transf_1"/>
    <property type="match status" value="1"/>
</dbReference>
<dbReference type="Proteomes" id="UP001497444">
    <property type="component" value="Chromosome 8"/>
</dbReference>
<evidence type="ECO:0000259" key="11">
    <source>
        <dbReference type="Pfam" id="PF00534"/>
    </source>
</evidence>
<organism evidence="12 13">
    <name type="scientific">Sphagnum jensenii</name>
    <dbReference type="NCBI Taxonomy" id="128206"/>
    <lineage>
        <taxon>Eukaryota</taxon>
        <taxon>Viridiplantae</taxon>
        <taxon>Streptophyta</taxon>
        <taxon>Embryophyta</taxon>
        <taxon>Bryophyta</taxon>
        <taxon>Sphagnophytina</taxon>
        <taxon>Sphagnopsida</taxon>
        <taxon>Sphagnales</taxon>
        <taxon>Sphagnaceae</taxon>
        <taxon>Sphagnum</taxon>
    </lineage>
</organism>
<evidence type="ECO:0000313" key="13">
    <source>
        <dbReference type="Proteomes" id="UP001497444"/>
    </source>
</evidence>
<evidence type="ECO:0000256" key="9">
    <source>
        <dbReference type="ARBA" id="ARBA00024055"/>
    </source>
</evidence>
<dbReference type="Gene3D" id="3.40.50.2000">
    <property type="entry name" value="Glycogen Phosphorylase B"/>
    <property type="match status" value="1"/>
</dbReference>
<evidence type="ECO:0000256" key="4">
    <source>
        <dbReference type="ARBA" id="ARBA00022676"/>
    </source>
</evidence>
<keyword evidence="4" id="KW-0328">Glycosyltransferase</keyword>
<keyword evidence="3" id="KW-0934">Plastid</keyword>
<evidence type="ECO:0000256" key="1">
    <source>
        <dbReference type="ARBA" id="ARBA00009481"/>
    </source>
</evidence>
<proteinExistence type="inferred from homology"/>
<keyword evidence="6" id="KW-1002">Plastid outer membrane</keyword>
<keyword evidence="2" id="KW-0150">Chloroplast</keyword>
<accession>A0ABP0XDQ1</accession>